<dbReference type="AlphaFoldDB" id="A0AAE0B2D0"/>
<name>A0AAE0B2D0_9ROSI</name>
<evidence type="ECO:0000259" key="2">
    <source>
        <dbReference type="Pfam" id="PF09478"/>
    </source>
</evidence>
<proteinExistence type="predicted"/>
<dbReference type="InterPro" id="IPR019028">
    <property type="entry name" value="CBM_49"/>
</dbReference>
<sequence length="106" mass="12109">MLLFLVYWLGYTVVMGDTTSSFQKMTSSCTAKGNKYYRYSTHHQQVRQDLEGPQAYNIQALRSHMGFKQVGQCLWFPSWLSSLSAGKSLEFVYIHSADYTAYKGGN</sequence>
<accession>A0AAE0B2D0</accession>
<dbReference type="GO" id="GO:0030246">
    <property type="term" value="F:carbohydrate binding"/>
    <property type="evidence" value="ECO:0007669"/>
    <property type="project" value="InterPro"/>
</dbReference>
<evidence type="ECO:0000256" key="1">
    <source>
        <dbReference type="SAM" id="SignalP"/>
    </source>
</evidence>
<organism evidence="3 4">
    <name type="scientific">Dipteronia sinensis</name>
    <dbReference type="NCBI Taxonomy" id="43782"/>
    <lineage>
        <taxon>Eukaryota</taxon>
        <taxon>Viridiplantae</taxon>
        <taxon>Streptophyta</taxon>
        <taxon>Embryophyta</taxon>
        <taxon>Tracheophyta</taxon>
        <taxon>Spermatophyta</taxon>
        <taxon>Magnoliopsida</taxon>
        <taxon>eudicotyledons</taxon>
        <taxon>Gunneridae</taxon>
        <taxon>Pentapetalae</taxon>
        <taxon>rosids</taxon>
        <taxon>malvids</taxon>
        <taxon>Sapindales</taxon>
        <taxon>Sapindaceae</taxon>
        <taxon>Hippocastanoideae</taxon>
        <taxon>Acereae</taxon>
        <taxon>Dipteronia</taxon>
    </lineage>
</organism>
<keyword evidence="1" id="KW-0732">Signal</keyword>
<evidence type="ECO:0000313" key="4">
    <source>
        <dbReference type="Proteomes" id="UP001281410"/>
    </source>
</evidence>
<protein>
    <recommendedName>
        <fullName evidence="2">Carbohydrate binding domain-containing protein</fullName>
    </recommendedName>
</protein>
<feature type="chain" id="PRO_5041939389" description="Carbohydrate binding domain-containing protein" evidence="1">
    <location>
        <begin position="17"/>
        <end position="106"/>
    </location>
</feature>
<reference evidence="3" key="1">
    <citation type="journal article" date="2023" name="Plant J.">
        <title>Genome sequences and population genomics provide insights into the demographic history, inbreeding, and mutation load of two 'living fossil' tree species of Dipteronia.</title>
        <authorList>
            <person name="Feng Y."/>
            <person name="Comes H.P."/>
            <person name="Chen J."/>
            <person name="Zhu S."/>
            <person name="Lu R."/>
            <person name="Zhang X."/>
            <person name="Li P."/>
            <person name="Qiu J."/>
            <person name="Olsen K.M."/>
            <person name="Qiu Y."/>
        </authorList>
    </citation>
    <scope>NUCLEOTIDE SEQUENCE</scope>
    <source>
        <strain evidence="3">NBL</strain>
    </source>
</reference>
<keyword evidence="4" id="KW-1185">Reference proteome</keyword>
<dbReference type="Pfam" id="PF09478">
    <property type="entry name" value="CBM49"/>
    <property type="match status" value="1"/>
</dbReference>
<dbReference type="EMBL" id="JANJYJ010000002">
    <property type="protein sequence ID" value="KAK3228029.1"/>
    <property type="molecule type" value="Genomic_DNA"/>
</dbReference>
<evidence type="ECO:0000313" key="3">
    <source>
        <dbReference type="EMBL" id="KAK3228029.1"/>
    </source>
</evidence>
<feature type="signal peptide" evidence="1">
    <location>
        <begin position="1"/>
        <end position="16"/>
    </location>
</feature>
<comment type="caution">
    <text evidence="3">The sequence shown here is derived from an EMBL/GenBank/DDBJ whole genome shotgun (WGS) entry which is preliminary data.</text>
</comment>
<feature type="domain" description="Carbohydrate binding" evidence="2">
    <location>
        <begin position="23"/>
        <end position="95"/>
    </location>
</feature>
<dbReference type="Proteomes" id="UP001281410">
    <property type="component" value="Unassembled WGS sequence"/>
</dbReference>
<gene>
    <name evidence="3" type="ORF">Dsin_007891</name>
</gene>